<sequence>MFFTKKGRYDKDEQKVWKVDENGGYGGRARRIASGWLFECRQCAEEHGNKRRWGKGGYG</sequence>
<organism evidence="1 2">
    <name type="scientific">Paenibacillus agaridevorans</name>
    <dbReference type="NCBI Taxonomy" id="171404"/>
    <lineage>
        <taxon>Bacteria</taxon>
        <taxon>Bacillati</taxon>
        <taxon>Bacillota</taxon>
        <taxon>Bacilli</taxon>
        <taxon>Bacillales</taxon>
        <taxon>Paenibacillaceae</taxon>
        <taxon>Paenibacillus</taxon>
    </lineage>
</organism>
<proteinExistence type="predicted"/>
<dbReference type="EMBL" id="BDQX01000430">
    <property type="protein sequence ID" value="GBG11742.1"/>
    <property type="molecule type" value="Genomic_DNA"/>
</dbReference>
<evidence type="ECO:0000313" key="1">
    <source>
        <dbReference type="EMBL" id="GBG11742.1"/>
    </source>
</evidence>
<protein>
    <submittedName>
        <fullName evidence="1">Uncharacterized protein</fullName>
    </submittedName>
</protein>
<dbReference type="Proteomes" id="UP000245202">
    <property type="component" value="Unassembled WGS sequence"/>
</dbReference>
<accession>A0A2R5EYF4</accession>
<comment type="caution">
    <text evidence="1">The sequence shown here is derived from an EMBL/GenBank/DDBJ whole genome shotgun (WGS) entry which is preliminary data.</text>
</comment>
<keyword evidence="2" id="KW-1185">Reference proteome</keyword>
<reference evidence="1 2" key="1">
    <citation type="submission" date="2017-08" db="EMBL/GenBank/DDBJ databases">
        <title>Substantial Increase in Enzyme Production by Combined Drug-Resistance Mutations in Paenibacillus agaridevorans.</title>
        <authorList>
            <person name="Tanaka Y."/>
            <person name="Funane K."/>
            <person name="Hosaka T."/>
            <person name="Shiwa Y."/>
            <person name="Fujita N."/>
            <person name="Miyazaki T."/>
            <person name="Yoshikawa H."/>
            <person name="Murakami K."/>
            <person name="Kasahara K."/>
            <person name="Inaoka T."/>
            <person name="Hiraga Y."/>
            <person name="Ochi K."/>
        </authorList>
    </citation>
    <scope>NUCLEOTIDE SEQUENCE [LARGE SCALE GENOMIC DNA]</scope>
    <source>
        <strain evidence="1 2">T-3040</strain>
    </source>
</reference>
<evidence type="ECO:0000313" key="2">
    <source>
        <dbReference type="Proteomes" id="UP000245202"/>
    </source>
</evidence>
<name>A0A2R5EYF4_9BACL</name>
<gene>
    <name evidence="1" type="ORF">PAT3040_06589</name>
</gene>
<dbReference type="AlphaFoldDB" id="A0A2R5EYF4"/>